<reference evidence="1 2" key="1">
    <citation type="submission" date="2007-01" db="EMBL/GenBank/DDBJ databases">
        <authorList>
            <person name="Haygood M."/>
            <person name="Podell S."/>
            <person name="Anderson C."/>
            <person name="Hopkinson B."/>
            <person name="Roe K."/>
            <person name="Barbeau K."/>
            <person name="Gaasterland T."/>
            <person name="Ferriera S."/>
            <person name="Johnson J."/>
            <person name="Kravitz S."/>
            <person name="Beeson K."/>
            <person name="Sutton G."/>
            <person name="Rogers Y.-H."/>
            <person name="Friedman R."/>
            <person name="Frazier M."/>
            <person name="Venter J.C."/>
        </authorList>
    </citation>
    <scope>NUCLEOTIDE SEQUENCE [LARGE SCALE GENOMIC DNA]</scope>
    <source>
        <strain evidence="1 2">ATCC 23134</strain>
    </source>
</reference>
<evidence type="ECO:0000313" key="1">
    <source>
        <dbReference type="EMBL" id="EAY29071.1"/>
    </source>
</evidence>
<dbReference type="AlphaFoldDB" id="A1ZK45"/>
<comment type="caution">
    <text evidence="1">The sequence shown here is derived from an EMBL/GenBank/DDBJ whole genome shotgun (WGS) entry which is preliminary data.</text>
</comment>
<accession>A1ZK45</accession>
<protein>
    <submittedName>
        <fullName evidence="1">Uncharacterized protein</fullName>
    </submittedName>
</protein>
<evidence type="ECO:0000313" key="2">
    <source>
        <dbReference type="Proteomes" id="UP000004095"/>
    </source>
</evidence>
<name>A1ZK45_MICM2</name>
<dbReference type="EMBL" id="AAWS01000012">
    <property type="protein sequence ID" value="EAY29071.1"/>
    <property type="molecule type" value="Genomic_DNA"/>
</dbReference>
<proteinExistence type="predicted"/>
<keyword evidence="2" id="KW-1185">Reference proteome</keyword>
<sequence length="46" mass="5295">MYLPKKHLDWAQIGLQYSKNIYATTISKSNETSTGFLLFTVQNQSK</sequence>
<organism evidence="1 2">
    <name type="scientific">Microscilla marina ATCC 23134</name>
    <dbReference type="NCBI Taxonomy" id="313606"/>
    <lineage>
        <taxon>Bacteria</taxon>
        <taxon>Pseudomonadati</taxon>
        <taxon>Bacteroidota</taxon>
        <taxon>Cytophagia</taxon>
        <taxon>Cytophagales</taxon>
        <taxon>Microscillaceae</taxon>
        <taxon>Microscilla</taxon>
    </lineage>
</organism>
<dbReference type="Proteomes" id="UP000004095">
    <property type="component" value="Unassembled WGS sequence"/>
</dbReference>
<gene>
    <name evidence="1" type="ORF">M23134_02262</name>
</gene>